<keyword evidence="3" id="KW-1185">Reference proteome</keyword>
<dbReference type="OrthoDB" id="4364812at2759"/>
<protein>
    <submittedName>
        <fullName evidence="1">Uncharacterized protein</fullName>
    </submittedName>
</protein>
<dbReference type="Proteomes" id="UP000630445">
    <property type="component" value="Unassembled WGS sequence"/>
</dbReference>
<dbReference type="Proteomes" id="UP000662466">
    <property type="component" value="Unassembled WGS sequence"/>
</dbReference>
<accession>A0A8H6PBH4</accession>
<dbReference type="AlphaFoldDB" id="A0A8H6PBH4"/>
<comment type="caution">
    <text evidence="1">The sequence shown here is derived from an EMBL/GenBank/DDBJ whole genome shotgun (WGS) entry which is preliminary data.</text>
</comment>
<sequence length="200" mass="23158">MPIYIYTECDYEECGDEIVPPMPEWGSLPLDIYLLEQWDAPHPENETPDERRRRLVRQFVGLGVPGREPYHQRARSAPLQPTESQIETILRPLRPDSLRRYAGYSGSEEEGLWLRTCYDPEKEATHKALFKKFVHHQDAVGYHSLVLDDKELFADLDVAGFLEIFPERVTNERDISIVEKREKKVVGDPQLGGGRRNKPT</sequence>
<gene>
    <name evidence="1" type="ORF">CNMCM5793_001507</name>
    <name evidence="2" type="ORF">CNMCM6106_005721</name>
</gene>
<proteinExistence type="predicted"/>
<evidence type="ECO:0000313" key="1">
    <source>
        <dbReference type="EMBL" id="KAF7125329.1"/>
    </source>
</evidence>
<dbReference type="EMBL" id="JACBAD010001986">
    <property type="protein sequence ID" value="KAF7125329.1"/>
    <property type="molecule type" value="Genomic_DNA"/>
</dbReference>
<organism evidence="1 3">
    <name type="scientific">Aspergillus hiratsukae</name>
    <dbReference type="NCBI Taxonomy" id="1194566"/>
    <lineage>
        <taxon>Eukaryota</taxon>
        <taxon>Fungi</taxon>
        <taxon>Dikarya</taxon>
        <taxon>Ascomycota</taxon>
        <taxon>Pezizomycotina</taxon>
        <taxon>Eurotiomycetes</taxon>
        <taxon>Eurotiomycetidae</taxon>
        <taxon>Eurotiales</taxon>
        <taxon>Aspergillaceae</taxon>
        <taxon>Aspergillus</taxon>
        <taxon>Aspergillus subgen. Fumigati</taxon>
    </lineage>
</organism>
<evidence type="ECO:0000313" key="3">
    <source>
        <dbReference type="Proteomes" id="UP000630445"/>
    </source>
</evidence>
<reference evidence="1" key="1">
    <citation type="submission" date="2020-06" db="EMBL/GenBank/DDBJ databases">
        <title>Draft genome sequences of strains closely related to Aspergillus parafelis and Aspergillus hiratsukae.</title>
        <authorList>
            <person name="Dos Santos R.A.C."/>
            <person name="Rivero-Menendez O."/>
            <person name="Steenwyk J.L."/>
            <person name="Mead M.E."/>
            <person name="Goldman G.H."/>
            <person name="Alastruey-Izquierdo A."/>
            <person name="Rokas A."/>
        </authorList>
    </citation>
    <scope>NUCLEOTIDE SEQUENCE</scope>
    <source>
        <strain evidence="1">CNM-CM5793</strain>
        <strain evidence="2">CNM-CM6106</strain>
    </source>
</reference>
<evidence type="ECO:0000313" key="2">
    <source>
        <dbReference type="EMBL" id="KAF7158846.1"/>
    </source>
</evidence>
<dbReference type="EMBL" id="JACBAF010002284">
    <property type="protein sequence ID" value="KAF7158846.1"/>
    <property type="molecule type" value="Genomic_DNA"/>
</dbReference>
<name>A0A8H6PBH4_9EURO</name>